<evidence type="ECO:0000313" key="1">
    <source>
        <dbReference type="EMBL" id="OGM80183.1"/>
    </source>
</evidence>
<reference evidence="1 2" key="1">
    <citation type="journal article" date="2016" name="Nat. Commun.">
        <title>Thousands of microbial genomes shed light on interconnected biogeochemical processes in an aquifer system.</title>
        <authorList>
            <person name="Anantharaman K."/>
            <person name="Brown C.T."/>
            <person name="Hug L.A."/>
            <person name="Sharon I."/>
            <person name="Castelle C.J."/>
            <person name="Probst A.J."/>
            <person name="Thomas B.C."/>
            <person name="Singh A."/>
            <person name="Wilkins M.J."/>
            <person name="Karaoz U."/>
            <person name="Brodie E.L."/>
            <person name="Williams K.H."/>
            <person name="Hubbard S.S."/>
            <person name="Banfield J.F."/>
        </authorList>
    </citation>
    <scope>NUCLEOTIDE SEQUENCE [LARGE SCALE GENOMIC DNA]</scope>
</reference>
<dbReference type="AlphaFoldDB" id="A0A1F8CV15"/>
<dbReference type="Proteomes" id="UP000178999">
    <property type="component" value="Unassembled WGS sequence"/>
</dbReference>
<proteinExistence type="predicted"/>
<dbReference type="STRING" id="1802538.A2382_00150"/>
<accession>A0A1F8CV15</accession>
<name>A0A1F8CV15_9BACT</name>
<protein>
    <submittedName>
        <fullName evidence="1">Uncharacterized protein</fullName>
    </submittedName>
</protein>
<evidence type="ECO:0000313" key="2">
    <source>
        <dbReference type="Proteomes" id="UP000178999"/>
    </source>
</evidence>
<gene>
    <name evidence="1" type="ORF">A2382_00150</name>
</gene>
<organism evidence="1 2">
    <name type="scientific">Candidatus Woesebacteria bacterium RIFOXYB1_FULL_38_16</name>
    <dbReference type="NCBI Taxonomy" id="1802538"/>
    <lineage>
        <taxon>Bacteria</taxon>
        <taxon>Candidatus Woeseibacteriota</taxon>
    </lineage>
</organism>
<dbReference type="EMBL" id="MGHY01000003">
    <property type="protein sequence ID" value="OGM80183.1"/>
    <property type="molecule type" value="Genomic_DNA"/>
</dbReference>
<sequence>MINLLWKERIIVERKLVCAFSVLYNLRFPDGLAFCSGYVLPFEDQFLEQDFKVRLRWSDFFTSRSITVDEIAQIFGENSLLERKSWYSRPSKKKRSVPEYLVCVPFDIERLQILANKIKMPIEVWRNTNFIKPPKYVFLGMIFP</sequence>
<comment type="caution">
    <text evidence="1">The sequence shown here is derived from an EMBL/GenBank/DDBJ whole genome shotgun (WGS) entry which is preliminary data.</text>
</comment>